<reference evidence="3 4" key="1">
    <citation type="submission" date="2024-09" db="EMBL/GenBank/DDBJ databases">
        <authorList>
            <person name="Lee S.D."/>
        </authorList>
    </citation>
    <scope>NUCLEOTIDE SEQUENCE [LARGE SCALE GENOMIC DNA]</scope>
    <source>
        <strain evidence="3 4">N8-3</strain>
    </source>
</reference>
<evidence type="ECO:0000313" key="4">
    <source>
        <dbReference type="Proteomes" id="UP001592531"/>
    </source>
</evidence>
<feature type="compositionally biased region" description="Low complexity" evidence="1">
    <location>
        <begin position="29"/>
        <end position="51"/>
    </location>
</feature>
<comment type="caution">
    <text evidence="3">The sequence shown here is derived from an EMBL/GenBank/DDBJ whole genome shotgun (WGS) entry which is preliminary data.</text>
</comment>
<keyword evidence="4" id="KW-1185">Reference proteome</keyword>
<evidence type="ECO:0000313" key="3">
    <source>
        <dbReference type="EMBL" id="MFC1417115.1"/>
    </source>
</evidence>
<feature type="transmembrane region" description="Helical" evidence="2">
    <location>
        <begin position="80"/>
        <end position="102"/>
    </location>
</feature>
<feature type="compositionally biased region" description="Low complexity" evidence="1">
    <location>
        <begin position="106"/>
        <end position="137"/>
    </location>
</feature>
<dbReference type="RefSeq" id="WP_380534930.1">
    <property type="nucleotide sequence ID" value="NZ_JBHFAB010000006.1"/>
</dbReference>
<sequence>MQIRHPLPPRPVPQPAPGPVPQPAPQPYPSTQQQGGAPYQQQAPAAQQQPLGYGGNSGSTEPNWSALAEQHEAQAKRKKLLLIAAGVVALCLVVGGGVFAVAKSGGHHPAAGPTGSSAPVASSAGPSASGTASATAGSSGGAGATPLTAGAVLSAKTITVGGALYTRKATDSTPHCGEGVNAALGALLAAHHCSRLLRATYVSGHTAVTVGIAVVSDPLEAQATNNGATGELVPLTGPGIPGFCPTGVTCALTHADYSRYVYFTLAGPTNVARGKADAVSAAAGKGFAAYAAGAVQKLAGSNG</sequence>
<evidence type="ECO:0000256" key="2">
    <source>
        <dbReference type="SAM" id="Phobius"/>
    </source>
</evidence>
<feature type="region of interest" description="Disordered" evidence="1">
    <location>
        <begin position="1"/>
        <end position="63"/>
    </location>
</feature>
<keyword evidence="2" id="KW-0472">Membrane</keyword>
<proteinExistence type="predicted"/>
<organism evidence="3 4">
    <name type="scientific">Streptacidiphilus cavernicola</name>
    <dbReference type="NCBI Taxonomy" id="3342716"/>
    <lineage>
        <taxon>Bacteria</taxon>
        <taxon>Bacillati</taxon>
        <taxon>Actinomycetota</taxon>
        <taxon>Actinomycetes</taxon>
        <taxon>Kitasatosporales</taxon>
        <taxon>Streptomycetaceae</taxon>
        <taxon>Streptacidiphilus</taxon>
    </lineage>
</organism>
<dbReference type="Proteomes" id="UP001592531">
    <property type="component" value="Unassembled WGS sequence"/>
</dbReference>
<keyword evidence="2" id="KW-0812">Transmembrane</keyword>
<keyword evidence="2" id="KW-1133">Transmembrane helix</keyword>
<feature type="compositionally biased region" description="Pro residues" evidence="1">
    <location>
        <begin position="1"/>
        <end position="28"/>
    </location>
</feature>
<evidence type="ECO:0000256" key="1">
    <source>
        <dbReference type="SAM" id="MobiDB-lite"/>
    </source>
</evidence>
<accession>A0ABV6VTN7</accession>
<name>A0ABV6VTN7_9ACTN</name>
<protein>
    <submittedName>
        <fullName evidence="3">Uncharacterized protein</fullName>
    </submittedName>
</protein>
<gene>
    <name evidence="3" type="ORF">ACEZDE_10710</name>
</gene>
<dbReference type="EMBL" id="JBHFAB010000006">
    <property type="protein sequence ID" value="MFC1417115.1"/>
    <property type="molecule type" value="Genomic_DNA"/>
</dbReference>
<feature type="region of interest" description="Disordered" evidence="1">
    <location>
        <begin position="106"/>
        <end position="140"/>
    </location>
</feature>